<accession>A0A9P4Y396</accession>
<dbReference type="AlphaFoldDB" id="A0A9P4Y396"/>
<dbReference type="EMBL" id="MU032347">
    <property type="protein sequence ID" value="KAF3765728.1"/>
    <property type="molecule type" value="Genomic_DNA"/>
</dbReference>
<comment type="caution">
    <text evidence="1">The sequence shown here is derived from an EMBL/GenBank/DDBJ whole genome shotgun (WGS) entry which is preliminary data.</text>
</comment>
<proteinExistence type="predicted"/>
<gene>
    <name evidence="1" type="ORF">M406DRAFT_329600</name>
</gene>
<evidence type="ECO:0000313" key="2">
    <source>
        <dbReference type="Proteomes" id="UP000803844"/>
    </source>
</evidence>
<dbReference type="GeneID" id="63837573"/>
<name>A0A9P4Y396_CRYP1</name>
<organism evidence="1 2">
    <name type="scientific">Cryphonectria parasitica (strain ATCC 38755 / EP155)</name>
    <dbReference type="NCBI Taxonomy" id="660469"/>
    <lineage>
        <taxon>Eukaryota</taxon>
        <taxon>Fungi</taxon>
        <taxon>Dikarya</taxon>
        <taxon>Ascomycota</taxon>
        <taxon>Pezizomycotina</taxon>
        <taxon>Sordariomycetes</taxon>
        <taxon>Sordariomycetidae</taxon>
        <taxon>Diaporthales</taxon>
        <taxon>Cryphonectriaceae</taxon>
        <taxon>Cryphonectria-Endothia species complex</taxon>
        <taxon>Cryphonectria</taxon>
    </lineage>
</organism>
<protein>
    <submittedName>
        <fullName evidence="1">Uncharacterized protein</fullName>
    </submittedName>
</protein>
<evidence type="ECO:0000313" key="1">
    <source>
        <dbReference type="EMBL" id="KAF3765728.1"/>
    </source>
</evidence>
<dbReference type="Proteomes" id="UP000803844">
    <property type="component" value="Unassembled WGS sequence"/>
</dbReference>
<reference evidence="1" key="1">
    <citation type="journal article" date="2020" name="Phytopathology">
        <title>Genome sequence of the chestnut blight fungus Cryphonectria parasitica EP155: A fundamental resource for an archetypical invasive plant pathogen.</title>
        <authorList>
            <person name="Crouch J.A."/>
            <person name="Dawe A."/>
            <person name="Aerts A."/>
            <person name="Barry K."/>
            <person name="Churchill A.C.L."/>
            <person name="Grimwood J."/>
            <person name="Hillman B."/>
            <person name="Milgroom M.G."/>
            <person name="Pangilinan J."/>
            <person name="Smith M."/>
            <person name="Salamov A."/>
            <person name="Schmutz J."/>
            <person name="Yadav J."/>
            <person name="Grigoriev I.V."/>
            <person name="Nuss D."/>
        </authorList>
    </citation>
    <scope>NUCLEOTIDE SEQUENCE</scope>
    <source>
        <strain evidence="1">EP155</strain>
    </source>
</reference>
<sequence length="148" mass="17132">MPVTQSLDKDLELIELWGGAAKDACLAEFITGVASILWSLKGTCGPERDPKRMRIWSLIQQLQCSVFKDPPYDQKVANQIRIWLNDHLNVEGIDLTLDFERLLFTTKKEAEAIKQHVARIKEAQEEQRKREGWVVIEREDAVEEWDLV</sequence>
<dbReference type="RefSeq" id="XP_040776689.1">
    <property type="nucleotide sequence ID" value="XM_040920444.1"/>
</dbReference>
<keyword evidence="2" id="KW-1185">Reference proteome</keyword>